<feature type="compositionally biased region" description="Basic residues" evidence="1">
    <location>
        <begin position="517"/>
        <end position="533"/>
    </location>
</feature>
<dbReference type="PRINTS" id="PR00419">
    <property type="entry name" value="ADXRDTASE"/>
</dbReference>
<sequence>MSNGHGREPDVLVVGGGLAGLACAFDLSRAGLHVTVHEAADEVGGRMRTDRRDGFLLDRGFQVFNTAYPQVRRRLPLRRLGLRPFTPGVLAHTPSGVVRLTDPSRRPREAGRLLPGRALGARDLAALTALTARDVVAPAALLKRGRDRTTAEALARCGLSREAVDHLLRPFLAGVFLEPELETSARFFHLVWRSTARGTLCLPARGIGSVPKLLAARLPEGAVRLESPVRSITDRGVLLQDGTERPAGAVVVATDAATAARLLPGLDVPPGRTVTTYYHATDRAPLSEPILVVDSTLAVLNTCVLTEVSPTYAPPGTALVSTSVLGADAPGREDGVRRRLAQLYGTDTADWRSVATYTVEGALPVMRPPWPLSRTTRRSEGRYVCGDHRATGSVQGALASGSRAAREVLADLWDRPHPTGGLPANSGWGRLGAVTRPPVPGTTARRSPGTTRRARRREPPGERVGRSDRRTKEHRHGEEPRQGRAPQEGRQGQLEHPRHPDRGRGGEEDHRADRGRGPHGGRVPRRPAVRGPQ</sequence>
<evidence type="ECO:0000313" key="3">
    <source>
        <dbReference type="EMBL" id="CAJ88600.1"/>
    </source>
</evidence>
<dbReference type="PANTHER" id="PTHR42841">
    <property type="entry name" value="AMINE OXIDASE"/>
    <property type="match status" value="1"/>
</dbReference>
<feature type="region of interest" description="Disordered" evidence="1">
    <location>
        <begin position="414"/>
        <end position="533"/>
    </location>
</feature>
<gene>
    <name evidence="3" type="ORF">SAMR0891</name>
</gene>
<dbReference type="EMBL" id="AM238664">
    <property type="protein sequence ID" value="CAJ88600.1"/>
    <property type="molecule type" value="Genomic_DNA"/>
</dbReference>
<dbReference type="SUPFAM" id="SSF51905">
    <property type="entry name" value="FAD/NAD(P)-binding domain"/>
    <property type="match status" value="1"/>
</dbReference>
<organism evidence="3">
    <name type="scientific">Streptomyces ambofaciens (strain ATCC 23877 / 3486 / DSM 40053 / JCM 4204 / NBRC 12836 / NRRL B-2516)</name>
    <dbReference type="NCBI Taxonomy" id="278992"/>
    <lineage>
        <taxon>Bacteria</taxon>
        <taxon>Bacillati</taxon>
        <taxon>Actinomycetota</taxon>
        <taxon>Actinomycetes</taxon>
        <taxon>Kitasatosporales</taxon>
        <taxon>Streptomycetaceae</taxon>
        <taxon>Streptomyces</taxon>
    </lineage>
</organism>
<reference evidence="3" key="2">
    <citation type="journal article" date="2006" name="Mol. Biol. Evol.">
        <title>Evolution of the terminal regions of the Streptomyces linear chromosome.</title>
        <authorList>
            <person name="Choulet F."/>
            <person name="Aigle B."/>
            <person name="Gallois A."/>
            <person name="Mangenot S."/>
            <person name="Gerbaud C."/>
            <person name="Truong C."/>
            <person name="Francou F.X."/>
            <person name="Fourrier C."/>
            <person name="Guerineau M."/>
            <person name="Decaris B."/>
            <person name="Barbe V."/>
            <person name="Pernodet J.L."/>
            <person name="Leblond P."/>
        </authorList>
    </citation>
    <scope>NUCLEOTIDE SEQUENCE</scope>
    <source>
        <strain evidence="3">ATCC 23877</strain>
    </source>
</reference>
<dbReference type="AlphaFoldDB" id="A0ADP3"/>
<feature type="compositionally biased region" description="Low complexity" evidence="1">
    <location>
        <begin position="441"/>
        <end position="451"/>
    </location>
</feature>
<dbReference type="Pfam" id="PF01593">
    <property type="entry name" value="Amino_oxidase"/>
    <property type="match status" value="1"/>
</dbReference>
<proteinExistence type="predicted"/>
<reference evidence="3" key="1">
    <citation type="journal article" date="2006" name="Microbiology (Mosc.)">
        <title>Multiple biosynthetic and uptake systems mediate siderophore-dependent iron acquisition in Streptomyces coelicolor A3(2) and Streptomyces ambofaciens ATCC 23877.</title>
        <authorList>
            <person name="Barona-Gomez F."/>
            <person name="Lautru S."/>
            <person name="Francou F.X."/>
            <person name="Leblond P."/>
            <person name="Pernodet J.L."/>
            <person name="Challis G.L."/>
        </authorList>
    </citation>
    <scope>NUCLEOTIDE SEQUENCE</scope>
    <source>
        <strain evidence="3">ATCC 23877</strain>
    </source>
</reference>
<protein>
    <submittedName>
        <fullName evidence="3">Putative oxidoreductase</fullName>
    </submittedName>
</protein>
<accession>A0ADP3</accession>
<feature type="domain" description="Amine oxidase" evidence="2">
    <location>
        <begin position="18"/>
        <end position="409"/>
    </location>
</feature>
<dbReference type="PROSITE" id="PS51257">
    <property type="entry name" value="PROKAR_LIPOPROTEIN"/>
    <property type="match status" value="1"/>
</dbReference>
<dbReference type="Gene3D" id="3.50.50.60">
    <property type="entry name" value="FAD/NAD(P)-binding domain"/>
    <property type="match status" value="1"/>
</dbReference>
<feature type="compositionally biased region" description="Basic and acidic residues" evidence="1">
    <location>
        <begin position="457"/>
        <end position="482"/>
    </location>
</feature>
<dbReference type="GO" id="GO:0016491">
    <property type="term" value="F:oxidoreductase activity"/>
    <property type="evidence" value="ECO:0007669"/>
    <property type="project" value="InterPro"/>
</dbReference>
<evidence type="ECO:0000259" key="2">
    <source>
        <dbReference type="Pfam" id="PF01593"/>
    </source>
</evidence>
<dbReference type="InterPro" id="IPR036188">
    <property type="entry name" value="FAD/NAD-bd_sf"/>
</dbReference>
<evidence type="ECO:0000256" key="1">
    <source>
        <dbReference type="SAM" id="MobiDB-lite"/>
    </source>
</evidence>
<feature type="compositionally biased region" description="Basic and acidic residues" evidence="1">
    <location>
        <begin position="493"/>
        <end position="516"/>
    </location>
</feature>
<name>A0ADP3_STRA7</name>
<dbReference type="InterPro" id="IPR002937">
    <property type="entry name" value="Amino_oxidase"/>
</dbReference>